<dbReference type="EMBL" id="CP097506">
    <property type="protein sequence ID" value="URD96149.1"/>
    <property type="molecule type" value="Genomic_DNA"/>
</dbReference>
<accession>A0A9E7JXM6</accession>
<dbReference type="AlphaFoldDB" id="A0A9E7JXM6"/>
<evidence type="ECO:0000313" key="2">
    <source>
        <dbReference type="Proteomes" id="UP001055439"/>
    </source>
</evidence>
<keyword evidence="2" id="KW-1185">Reference proteome</keyword>
<dbReference type="Proteomes" id="UP001055439">
    <property type="component" value="Chromosome 4"/>
</dbReference>
<reference evidence="1" key="1">
    <citation type="submission" date="2022-05" db="EMBL/GenBank/DDBJ databases">
        <title>The Musa troglodytarum L. genome provides insights into the mechanism of non-climacteric behaviour and enrichment of carotenoids.</title>
        <authorList>
            <person name="Wang J."/>
        </authorList>
    </citation>
    <scope>NUCLEOTIDE SEQUENCE</scope>
    <source>
        <tissue evidence="1">Leaf</tissue>
    </source>
</reference>
<organism evidence="1 2">
    <name type="scientific">Musa troglodytarum</name>
    <name type="common">fe'i banana</name>
    <dbReference type="NCBI Taxonomy" id="320322"/>
    <lineage>
        <taxon>Eukaryota</taxon>
        <taxon>Viridiplantae</taxon>
        <taxon>Streptophyta</taxon>
        <taxon>Embryophyta</taxon>
        <taxon>Tracheophyta</taxon>
        <taxon>Spermatophyta</taxon>
        <taxon>Magnoliopsida</taxon>
        <taxon>Liliopsida</taxon>
        <taxon>Zingiberales</taxon>
        <taxon>Musaceae</taxon>
        <taxon>Musa</taxon>
    </lineage>
</organism>
<name>A0A9E7JXM6_9LILI</name>
<protein>
    <submittedName>
        <fullName evidence="1">Uncharacterized protein</fullName>
    </submittedName>
</protein>
<proteinExistence type="predicted"/>
<gene>
    <name evidence="1" type="ORF">MUK42_37244</name>
</gene>
<sequence length="103" mass="11904">MARDLWTQRFIDPFLALLVTLSRWIRSIVPFSLRLQSGNRSINLCIRTSVYIHPSGPSFLHFALGRDSDERGDASQTRLMKGEKTVRLTQFLSELSHMRRPSD</sequence>
<evidence type="ECO:0000313" key="1">
    <source>
        <dbReference type="EMBL" id="URD96149.1"/>
    </source>
</evidence>